<dbReference type="Proteomes" id="UP000653076">
    <property type="component" value="Unassembled WGS sequence"/>
</dbReference>
<keyword evidence="5 7" id="KW-0408">Iron</keyword>
<evidence type="ECO:0000256" key="4">
    <source>
        <dbReference type="ARBA" id="ARBA00023002"/>
    </source>
</evidence>
<keyword evidence="9" id="KW-1185">Reference proteome</keyword>
<dbReference type="Gene3D" id="1.10.630.10">
    <property type="entry name" value="Cytochrome P450"/>
    <property type="match status" value="1"/>
</dbReference>
<keyword evidence="6 7" id="KW-0503">Monooxygenase</keyword>
<dbReference type="InterPro" id="IPR036396">
    <property type="entry name" value="Cyt_P450_sf"/>
</dbReference>
<sequence>MNARSLPEAPGALPVLGHAMQLWHRPLPFLRGLTGIGEVVRLRLGPRSAYLACSGAAVSQVLHDPRAFDKGGPLFERARLVVGDGLVSSDYATHRRQRRLVQPAFAANRLAGYAALISAQVEAELASWRAGHPFDVGRAMHALALRVAARTMFGGQLAEPAVASVVAALPVIMRGVYQRMIIPGEFVHRLPVRANRRFEQAQATMRRVISDTLRAHRRSGRDLSDVLSILAGRDGTAALRDDEIHDQVMTMLIGGTEPPGDAMSWVLHLLATHSADERAVQEEVDAVLDGRPVDSDHLPDLVRVRRAVTEAMRLYPPAWLLSRAVTRDTELAGYPVARGTTVLFSPYQRHHDPEIFPDPLRFDPDRWCDPSPAARAALLPFGAGNRKCIGDEMALTELVMTVAAVMSRFRLRPERDSVVRPVARASLSPGRVLMIAEPRRASRSTPPSGPRTVIP</sequence>
<evidence type="ECO:0000313" key="8">
    <source>
        <dbReference type="EMBL" id="GIJ26733.1"/>
    </source>
</evidence>
<evidence type="ECO:0000256" key="6">
    <source>
        <dbReference type="ARBA" id="ARBA00023033"/>
    </source>
</evidence>
<dbReference type="PANTHER" id="PTHR24291">
    <property type="entry name" value="CYTOCHROME P450 FAMILY 4"/>
    <property type="match status" value="1"/>
</dbReference>
<name>A0ABQ4J9G3_9ACTN</name>
<gene>
    <name evidence="8" type="ORF">Vqi01_18950</name>
</gene>
<evidence type="ECO:0000313" key="9">
    <source>
        <dbReference type="Proteomes" id="UP000653076"/>
    </source>
</evidence>
<dbReference type="PRINTS" id="PR00385">
    <property type="entry name" value="P450"/>
</dbReference>
<protein>
    <submittedName>
        <fullName evidence="8">Cytochrome P450</fullName>
    </submittedName>
</protein>
<evidence type="ECO:0000256" key="2">
    <source>
        <dbReference type="ARBA" id="ARBA00022617"/>
    </source>
</evidence>
<dbReference type="InterPro" id="IPR001128">
    <property type="entry name" value="Cyt_P450"/>
</dbReference>
<dbReference type="EMBL" id="BOPC01000024">
    <property type="protein sequence ID" value="GIJ26733.1"/>
    <property type="molecule type" value="Genomic_DNA"/>
</dbReference>
<dbReference type="InterPro" id="IPR017972">
    <property type="entry name" value="Cyt_P450_CS"/>
</dbReference>
<evidence type="ECO:0000256" key="7">
    <source>
        <dbReference type="RuleBase" id="RU000461"/>
    </source>
</evidence>
<reference evidence="8 9" key="1">
    <citation type="submission" date="2021-01" db="EMBL/GenBank/DDBJ databases">
        <title>Whole genome shotgun sequence of Verrucosispora qiuiae NBRC 106684.</title>
        <authorList>
            <person name="Komaki H."/>
            <person name="Tamura T."/>
        </authorList>
    </citation>
    <scope>NUCLEOTIDE SEQUENCE [LARGE SCALE GENOMIC DNA]</scope>
    <source>
        <strain evidence="8 9">NBRC 106684</strain>
    </source>
</reference>
<organism evidence="8 9">
    <name type="scientific">Micromonospora qiuiae</name>
    <dbReference type="NCBI Taxonomy" id="502268"/>
    <lineage>
        <taxon>Bacteria</taxon>
        <taxon>Bacillati</taxon>
        <taxon>Actinomycetota</taxon>
        <taxon>Actinomycetes</taxon>
        <taxon>Micromonosporales</taxon>
        <taxon>Micromonosporaceae</taxon>
        <taxon>Micromonospora</taxon>
    </lineage>
</organism>
<dbReference type="SUPFAM" id="SSF48264">
    <property type="entry name" value="Cytochrome P450"/>
    <property type="match status" value="1"/>
</dbReference>
<dbReference type="RefSeq" id="WP_204034315.1">
    <property type="nucleotide sequence ID" value="NZ_BOPC01000024.1"/>
</dbReference>
<comment type="caution">
    <text evidence="8">The sequence shown here is derived from an EMBL/GenBank/DDBJ whole genome shotgun (WGS) entry which is preliminary data.</text>
</comment>
<keyword evidence="4 7" id="KW-0560">Oxidoreductase</keyword>
<evidence type="ECO:0000256" key="5">
    <source>
        <dbReference type="ARBA" id="ARBA00023004"/>
    </source>
</evidence>
<evidence type="ECO:0000256" key="3">
    <source>
        <dbReference type="ARBA" id="ARBA00022723"/>
    </source>
</evidence>
<dbReference type="PRINTS" id="PR00463">
    <property type="entry name" value="EP450I"/>
</dbReference>
<dbReference type="PANTHER" id="PTHR24291:SF50">
    <property type="entry name" value="BIFUNCTIONAL ALBAFLAVENONE MONOOXYGENASE_TERPENE SYNTHASE"/>
    <property type="match status" value="1"/>
</dbReference>
<keyword evidence="3 7" id="KW-0479">Metal-binding</keyword>
<proteinExistence type="inferred from homology"/>
<dbReference type="InterPro" id="IPR002401">
    <property type="entry name" value="Cyt_P450_E_grp-I"/>
</dbReference>
<dbReference type="Pfam" id="PF00067">
    <property type="entry name" value="p450"/>
    <property type="match status" value="1"/>
</dbReference>
<dbReference type="InterPro" id="IPR050196">
    <property type="entry name" value="Cytochrome_P450_Monoox"/>
</dbReference>
<dbReference type="PROSITE" id="PS00086">
    <property type="entry name" value="CYTOCHROME_P450"/>
    <property type="match status" value="1"/>
</dbReference>
<accession>A0ABQ4J9G3</accession>
<keyword evidence="2 7" id="KW-0349">Heme</keyword>
<evidence type="ECO:0000256" key="1">
    <source>
        <dbReference type="ARBA" id="ARBA00010617"/>
    </source>
</evidence>
<comment type="similarity">
    <text evidence="1 7">Belongs to the cytochrome P450 family.</text>
</comment>